<keyword evidence="6" id="KW-0326">Glycosidase</keyword>
<protein>
    <submittedName>
        <fullName evidence="6">Beta-glucosidase</fullName>
        <ecNumber evidence="6">3.2.1.21</ecNumber>
    </submittedName>
</protein>
<keyword evidence="2" id="KW-0732">Signal</keyword>
<evidence type="ECO:0000256" key="2">
    <source>
        <dbReference type="SAM" id="SignalP"/>
    </source>
</evidence>
<dbReference type="PANTHER" id="PTHR30620:SF77">
    <property type="entry name" value="LYSOSOMAL BETA GLUCOSIDASE-LIKE"/>
    <property type="match status" value="1"/>
</dbReference>
<dbReference type="Pfam" id="PF01915">
    <property type="entry name" value="Glyco_hydro_3_C"/>
    <property type="match status" value="1"/>
</dbReference>
<dbReference type="AlphaFoldDB" id="A0AAW3TQ62"/>
<organism evidence="6 7">
    <name type="scientific">Sphingomonas aquatilis</name>
    <dbReference type="NCBI Taxonomy" id="93063"/>
    <lineage>
        <taxon>Bacteria</taxon>
        <taxon>Pseudomonadati</taxon>
        <taxon>Pseudomonadota</taxon>
        <taxon>Alphaproteobacteria</taxon>
        <taxon>Sphingomonadales</taxon>
        <taxon>Sphingomonadaceae</taxon>
        <taxon>Sphingomonas</taxon>
    </lineage>
</organism>
<feature type="signal peptide" evidence="2">
    <location>
        <begin position="1"/>
        <end position="18"/>
    </location>
</feature>
<comment type="caution">
    <text evidence="6">The sequence shown here is derived from an EMBL/GenBank/DDBJ whole genome shotgun (WGS) entry which is preliminary data.</text>
</comment>
<dbReference type="InterPro" id="IPR002772">
    <property type="entry name" value="Glyco_hydro_3_C"/>
</dbReference>
<keyword evidence="1 6" id="KW-0378">Hydrolase</keyword>
<dbReference type="Proteomes" id="UP000528945">
    <property type="component" value="Unassembled WGS sequence"/>
</dbReference>
<keyword evidence="7" id="KW-1185">Reference proteome</keyword>
<feature type="chain" id="PRO_5043980325" evidence="2">
    <location>
        <begin position="19"/>
        <end position="821"/>
    </location>
</feature>
<evidence type="ECO:0000313" key="6">
    <source>
        <dbReference type="EMBL" id="MBB3874285.1"/>
    </source>
</evidence>
<dbReference type="Pfam" id="PF00933">
    <property type="entry name" value="Glyco_hydro_3"/>
    <property type="match status" value="1"/>
</dbReference>
<dbReference type="GO" id="GO:0009251">
    <property type="term" value="P:glucan catabolic process"/>
    <property type="evidence" value="ECO:0007669"/>
    <property type="project" value="TreeGrafter"/>
</dbReference>
<evidence type="ECO:0000259" key="4">
    <source>
        <dbReference type="Pfam" id="PF01915"/>
    </source>
</evidence>
<feature type="domain" description="ExoP galactose-binding-like" evidence="5">
    <location>
        <begin position="669"/>
        <end position="811"/>
    </location>
</feature>
<accession>A0AAW3TQ62</accession>
<gene>
    <name evidence="6" type="ORF">GGR47_000501</name>
</gene>
<dbReference type="SUPFAM" id="SSF52279">
    <property type="entry name" value="Beta-D-glucan exohydrolase, C-terminal domain"/>
    <property type="match status" value="1"/>
</dbReference>
<dbReference type="PANTHER" id="PTHR30620">
    <property type="entry name" value="PERIPLASMIC BETA-GLUCOSIDASE-RELATED"/>
    <property type="match status" value="1"/>
</dbReference>
<dbReference type="Gene3D" id="3.40.50.1700">
    <property type="entry name" value="Glycoside hydrolase family 3 C-terminal domain"/>
    <property type="match status" value="1"/>
</dbReference>
<sequence>MWRNILGLAALASPLAIAASAQGPHAIDPAHWPTVAPPHADAALEQRVEALLAAMSIEQKVGQTIQGDIASTTPQDVATYHLGSVLNGGSSSPGGDEYAPASAWLAAADAYYDASMRPQGSLPRIPVMWGSDAVHGHNNIVGATLFPHNIGLGAMRDPALVRRIGAVAAREMRVTGLDWTFAPTLAVARDDRWGRTYESFSEDPALVTSYAGPYVEGLQGRRGAKDWLRGDHVIATAKHFIADGATQDGRDRGDARVDEATLIRLYAPPYRAALNAGVQAVMASFSSWNGIKMHGNGDLLTGVLKRRWGFDGLVVGDWDGHAKVPGCTPTDCPASMAAGLDMYMAPASWKALYASTLAAARSGRLPMARLDDAVRRILRVKLRAGLFEAGRPSSRTLAGRFDLLGSPDHRAVARAAVRESLVMLKNQGVLPLAPSARVLVAGDGANDIGKQSGGWTLTWQGVGTTRERFPHAETIGEGIVAAVRAGGGQATIDAEGRYATRPDAAIVVFGEDPYAEFQGDRADLLFDDPHGSLAIIRRLKAAGIPVVAVFLSGRPLWVNRHLNAADAFVAAWLPGTEGGGVADVLFGKSDFRGRLSFSWPGDAKGEPLNVGDADYRPLFPFGYGLTYRSRVAWRPVSEQSGVDEGGGSPVGVLFQGGRGVRGRLVRIDGANDSPQTVTGMADNGSIAVRPIDRDRQEDAIAATWSGRGRGTVLLAEPRAADWSHDGPLALTIAMRVDAAPSAPVTIEMRCGAGCTGRIDATRAIAGLAGRGWQTLRVPLGCVAGADLRRITAPFALTTTGAMRVALSSIELNPIQGKVQCP</sequence>
<dbReference type="InterPro" id="IPR051915">
    <property type="entry name" value="Cellulose_Degrad_GH3"/>
</dbReference>
<reference evidence="6 7" key="1">
    <citation type="submission" date="2020-08" db="EMBL/GenBank/DDBJ databases">
        <title>Genomic Encyclopedia of Type Strains, Phase IV (KMG-IV): sequencing the most valuable type-strain genomes for metagenomic binning, comparative biology and taxonomic classification.</title>
        <authorList>
            <person name="Goeker M."/>
        </authorList>
    </citation>
    <scope>NUCLEOTIDE SEQUENCE [LARGE SCALE GENOMIC DNA]</scope>
    <source>
        <strain evidence="6 7">DSM 15581</strain>
    </source>
</reference>
<dbReference type="SUPFAM" id="SSF51445">
    <property type="entry name" value="(Trans)glycosidases"/>
    <property type="match status" value="1"/>
</dbReference>
<dbReference type="Pfam" id="PF18559">
    <property type="entry name" value="Exop_C"/>
    <property type="match status" value="1"/>
</dbReference>
<feature type="domain" description="Glycoside hydrolase family 3 N-terminal" evidence="3">
    <location>
        <begin position="57"/>
        <end position="380"/>
    </location>
</feature>
<dbReference type="InterPro" id="IPR017853">
    <property type="entry name" value="GH"/>
</dbReference>
<evidence type="ECO:0000256" key="1">
    <source>
        <dbReference type="ARBA" id="ARBA00022801"/>
    </source>
</evidence>
<evidence type="ECO:0000313" key="7">
    <source>
        <dbReference type="Proteomes" id="UP000528945"/>
    </source>
</evidence>
<dbReference type="InterPro" id="IPR036881">
    <property type="entry name" value="Glyco_hydro_3_C_sf"/>
</dbReference>
<dbReference type="EC" id="3.2.1.21" evidence="6"/>
<evidence type="ECO:0000259" key="5">
    <source>
        <dbReference type="Pfam" id="PF18559"/>
    </source>
</evidence>
<dbReference type="RefSeq" id="WP_147034816.1">
    <property type="nucleotide sequence ID" value="NZ_JACIDB010000001.1"/>
</dbReference>
<dbReference type="PRINTS" id="PR00133">
    <property type="entry name" value="GLHYDRLASE3"/>
</dbReference>
<dbReference type="InterPro" id="IPR041443">
    <property type="entry name" value="Exop_C"/>
</dbReference>
<feature type="domain" description="Glycoside hydrolase family 3 C-terminal" evidence="4">
    <location>
        <begin position="421"/>
        <end position="627"/>
    </location>
</feature>
<dbReference type="GO" id="GO:0008422">
    <property type="term" value="F:beta-glucosidase activity"/>
    <property type="evidence" value="ECO:0007669"/>
    <property type="project" value="UniProtKB-EC"/>
</dbReference>
<dbReference type="EMBL" id="JACIDB010000001">
    <property type="protein sequence ID" value="MBB3874285.1"/>
    <property type="molecule type" value="Genomic_DNA"/>
</dbReference>
<dbReference type="Gene3D" id="2.60.120.430">
    <property type="entry name" value="Galactose-binding lectin"/>
    <property type="match status" value="1"/>
</dbReference>
<name>A0AAW3TQ62_9SPHN</name>
<dbReference type="Gene3D" id="3.20.20.300">
    <property type="entry name" value="Glycoside hydrolase, family 3, N-terminal domain"/>
    <property type="match status" value="1"/>
</dbReference>
<dbReference type="InterPro" id="IPR001764">
    <property type="entry name" value="Glyco_hydro_3_N"/>
</dbReference>
<evidence type="ECO:0000259" key="3">
    <source>
        <dbReference type="Pfam" id="PF00933"/>
    </source>
</evidence>
<proteinExistence type="predicted"/>
<dbReference type="InterPro" id="IPR036962">
    <property type="entry name" value="Glyco_hydro_3_N_sf"/>
</dbReference>